<dbReference type="AlphaFoldDB" id="A0A0F9R757"/>
<protein>
    <submittedName>
        <fullName evidence="1">Uncharacterized protein</fullName>
    </submittedName>
</protein>
<organism evidence="1">
    <name type="scientific">marine sediment metagenome</name>
    <dbReference type="NCBI Taxonomy" id="412755"/>
    <lineage>
        <taxon>unclassified sequences</taxon>
        <taxon>metagenomes</taxon>
        <taxon>ecological metagenomes</taxon>
    </lineage>
</organism>
<evidence type="ECO:0000313" key="1">
    <source>
        <dbReference type="EMBL" id="KKN52360.1"/>
    </source>
</evidence>
<sequence>MKYKSSLGLIAALFLSACTIQVPPYSADISNVSKLKEESNTPVSVGTIESEKKLNKISLRGSPLVSSVGNSYGEYIESALIQELKLAKLWSGVAKKQVTGKVIDQDIDVTGFSEGNSFIKVNFVVSEDDAILFEKVISAEHNFDSSFIGAIAIPNGQRSYVELVQKLLKNLYSDEEFITAIK</sequence>
<accession>A0A0F9R757</accession>
<reference evidence="1" key="1">
    <citation type="journal article" date="2015" name="Nature">
        <title>Complex archaea that bridge the gap between prokaryotes and eukaryotes.</title>
        <authorList>
            <person name="Spang A."/>
            <person name="Saw J.H."/>
            <person name="Jorgensen S.L."/>
            <person name="Zaremba-Niedzwiedzka K."/>
            <person name="Martijn J."/>
            <person name="Lind A.E."/>
            <person name="van Eijk R."/>
            <person name="Schleper C."/>
            <person name="Guy L."/>
            <person name="Ettema T.J."/>
        </authorList>
    </citation>
    <scope>NUCLEOTIDE SEQUENCE</scope>
</reference>
<proteinExistence type="predicted"/>
<comment type="caution">
    <text evidence="1">The sequence shown here is derived from an EMBL/GenBank/DDBJ whole genome shotgun (WGS) entry which is preliminary data.</text>
</comment>
<dbReference type="PROSITE" id="PS51257">
    <property type="entry name" value="PROKAR_LIPOPROTEIN"/>
    <property type="match status" value="1"/>
</dbReference>
<gene>
    <name evidence="1" type="ORF">LCGC14_0613290</name>
</gene>
<dbReference type="EMBL" id="LAZR01001022">
    <property type="protein sequence ID" value="KKN52360.1"/>
    <property type="molecule type" value="Genomic_DNA"/>
</dbReference>
<name>A0A0F9R757_9ZZZZ</name>